<proteinExistence type="predicted"/>
<dbReference type="EMBL" id="JPDN02000043">
    <property type="protein sequence ID" value="PON21980.1"/>
    <property type="molecule type" value="Genomic_DNA"/>
</dbReference>
<accession>A0A2P4ZCH4</accession>
<comment type="caution">
    <text evidence="4">The sequence shown here is derived from an EMBL/GenBank/DDBJ whole genome shotgun (WGS) entry which is preliminary data.</text>
</comment>
<dbReference type="Gene3D" id="3.40.50.720">
    <property type="entry name" value="NAD(P)-binding Rossmann-like Domain"/>
    <property type="match status" value="1"/>
</dbReference>
<name>A0A2P4ZCH4_9HYPO</name>
<keyword evidence="5" id="KW-1185">Reference proteome</keyword>
<evidence type="ECO:0000313" key="5">
    <source>
        <dbReference type="Proteomes" id="UP000054821"/>
    </source>
</evidence>
<dbReference type="InterPro" id="IPR051609">
    <property type="entry name" value="NmrA/Isoflavone_reductase-like"/>
</dbReference>
<sequence length="310" mass="34385">MEMRPIHNVLVAGGTGNIGPSIIQALVAANYTVSVLTRRVFISESLFGRTVRVIQTDYSLESLAPAVSGQDAVVSTLGLGAEKSQTNLLIAAAKSWSSNTRGVQRFIPSEFGIPNLDLRENPELARVLQPRIQFRHKMKDIVTKNPQLTYSGVFTRLWFDWCIKVGLLGFHLDTKSATIIDSGNETFKACDLATAGEAVAAILRKPTETANQYITISSHETTQNKILEELERYTGSDWTVMHRSGRELYAQAWESIQSGHNGWPAMLQAYFFMDRDVEKVPMDNQGSLDGNKLLGIGFCDLHTTITKLYT</sequence>
<dbReference type="PANTHER" id="PTHR47706:SF9">
    <property type="entry name" value="NMRA-LIKE DOMAIN-CONTAINING PROTEIN-RELATED"/>
    <property type="match status" value="1"/>
</dbReference>
<evidence type="ECO:0000256" key="1">
    <source>
        <dbReference type="ARBA" id="ARBA00022857"/>
    </source>
</evidence>
<keyword evidence="1" id="KW-0521">NADP</keyword>
<dbReference type="GeneID" id="29989564"/>
<evidence type="ECO:0000313" key="4">
    <source>
        <dbReference type="EMBL" id="PON21980.1"/>
    </source>
</evidence>
<dbReference type="STRING" id="398673.A0A2P4ZCH4"/>
<keyword evidence="2" id="KW-0560">Oxidoreductase</keyword>
<dbReference type="InterPro" id="IPR036291">
    <property type="entry name" value="NAD(P)-bd_dom_sf"/>
</dbReference>
<dbReference type="Gene3D" id="3.90.25.10">
    <property type="entry name" value="UDP-galactose 4-epimerase, domain 1"/>
    <property type="match status" value="1"/>
</dbReference>
<gene>
    <name evidence="4" type="ORF">TGAM01_v209236</name>
</gene>
<evidence type="ECO:0000256" key="2">
    <source>
        <dbReference type="ARBA" id="ARBA00023002"/>
    </source>
</evidence>
<dbReference type="SUPFAM" id="SSF51735">
    <property type="entry name" value="NAD(P)-binding Rossmann-fold domains"/>
    <property type="match status" value="1"/>
</dbReference>
<dbReference type="InterPro" id="IPR045312">
    <property type="entry name" value="PCBER-like"/>
</dbReference>
<protein>
    <submittedName>
        <fullName evidence="4">NmrA-like family protein</fullName>
    </submittedName>
</protein>
<feature type="domain" description="NmrA-like" evidence="3">
    <location>
        <begin position="8"/>
        <end position="293"/>
    </location>
</feature>
<dbReference type="Pfam" id="PF05368">
    <property type="entry name" value="NmrA"/>
    <property type="match status" value="1"/>
</dbReference>
<evidence type="ECO:0000259" key="3">
    <source>
        <dbReference type="Pfam" id="PF05368"/>
    </source>
</evidence>
<dbReference type="GO" id="GO:0016491">
    <property type="term" value="F:oxidoreductase activity"/>
    <property type="evidence" value="ECO:0007669"/>
    <property type="project" value="UniProtKB-KW"/>
</dbReference>
<dbReference type="AlphaFoldDB" id="A0A2P4ZCH4"/>
<dbReference type="RefSeq" id="XP_018657265.1">
    <property type="nucleotide sequence ID" value="XM_018809481.1"/>
</dbReference>
<dbReference type="Proteomes" id="UP000054821">
    <property type="component" value="Unassembled WGS sequence"/>
</dbReference>
<dbReference type="CDD" id="cd05259">
    <property type="entry name" value="PCBER_SDR_a"/>
    <property type="match status" value="1"/>
</dbReference>
<organism evidence="4 5">
    <name type="scientific">Trichoderma gamsii</name>
    <dbReference type="NCBI Taxonomy" id="398673"/>
    <lineage>
        <taxon>Eukaryota</taxon>
        <taxon>Fungi</taxon>
        <taxon>Dikarya</taxon>
        <taxon>Ascomycota</taxon>
        <taxon>Pezizomycotina</taxon>
        <taxon>Sordariomycetes</taxon>
        <taxon>Hypocreomycetidae</taxon>
        <taxon>Hypocreales</taxon>
        <taxon>Hypocreaceae</taxon>
        <taxon>Trichoderma</taxon>
    </lineage>
</organism>
<dbReference type="PANTHER" id="PTHR47706">
    <property type="entry name" value="NMRA-LIKE FAMILY PROTEIN"/>
    <property type="match status" value="1"/>
</dbReference>
<dbReference type="InterPro" id="IPR008030">
    <property type="entry name" value="NmrA-like"/>
</dbReference>
<reference evidence="4 5" key="1">
    <citation type="journal article" date="2016" name="Genome Announc.">
        <title>Draft Whole-Genome Sequence of Trichoderma gamsii T6085, a Promising Biocontrol Agent of Fusarium Head Blight on Wheat.</title>
        <authorList>
            <person name="Baroncelli R."/>
            <person name="Zapparata A."/>
            <person name="Piaggeschi G."/>
            <person name="Sarrocco S."/>
            <person name="Vannacci G."/>
        </authorList>
    </citation>
    <scope>NUCLEOTIDE SEQUENCE [LARGE SCALE GENOMIC DNA]</scope>
    <source>
        <strain evidence="4 5">T6085</strain>
    </source>
</reference>